<keyword evidence="1" id="KW-0808">Transferase</keyword>
<dbReference type="GO" id="GO:0003964">
    <property type="term" value="F:RNA-directed DNA polymerase activity"/>
    <property type="evidence" value="ECO:0007669"/>
    <property type="project" value="UniProtKB-KW"/>
</dbReference>
<keyword evidence="1" id="KW-0548">Nucleotidyltransferase</keyword>
<dbReference type="EMBL" id="GDHF01027506">
    <property type="protein sequence ID" value="JAI24808.1"/>
    <property type="molecule type" value="Transcribed_RNA"/>
</dbReference>
<dbReference type="AlphaFoldDB" id="A0A0K8UE26"/>
<evidence type="ECO:0000313" key="1">
    <source>
        <dbReference type="EMBL" id="JAI24808.1"/>
    </source>
</evidence>
<name>A0A0K8UE26_BACLA</name>
<protein>
    <submittedName>
        <fullName evidence="1">Putative RNA-directed DNA polymerase from transposon X-element</fullName>
    </submittedName>
</protein>
<accession>A0A0K8UE26</accession>
<dbReference type="PANTHER" id="PTHR19446">
    <property type="entry name" value="REVERSE TRANSCRIPTASES"/>
    <property type="match status" value="1"/>
</dbReference>
<proteinExistence type="predicted"/>
<feature type="non-terminal residue" evidence="1">
    <location>
        <position position="1"/>
    </location>
</feature>
<dbReference type="OrthoDB" id="8067603at2759"/>
<gene>
    <name evidence="1" type="primary">ORF2_26</name>
    <name evidence="1" type="ORF">c3_g1_i1</name>
</gene>
<sequence>PHTPVTAIQTNNKVLTNSEEIADTFAQLWARYSNDDNFCEEYVREKQHWLSMVYAPQGLSVSATCVENKITLCELISALQHAKGKTPGIDRISYPMLSNLPPIAKQRLLSLYNSIFEKGSYPHPWRIATVIPIIKPNKPADLPSSYRPISLLSCLSKIFEKIIAKRLTWFVTKN</sequence>
<reference evidence="1" key="1">
    <citation type="submission" date="2015-06" db="EMBL/GenBank/DDBJ databases">
        <authorList>
            <person name="Hoefler B.C."/>
            <person name="Straight P.D."/>
        </authorList>
    </citation>
    <scope>NUCLEOTIDE SEQUENCE</scope>
</reference>
<organism evidence="1">
    <name type="scientific">Bactrocera latifrons</name>
    <name type="common">Malaysian fruit fly</name>
    <name type="synonym">Chaetodacus latifrons</name>
    <dbReference type="NCBI Taxonomy" id="174628"/>
    <lineage>
        <taxon>Eukaryota</taxon>
        <taxon>Metazoa</taxon>
        <taxon>Ecdysozoa</taxon>
        <taxon>Arthropoda</taxon>
        <taxon>Hexapoda</taxon>
        <taxon>Insecta</taxon>
        <taxon>Pterygota</taxon>
        <taxon>Neoptera</taxon>
        <taxon>Endopterygota</taxon>
        <taxon>Diptera</taxon>
        <taxon>Brachycera</taxon>
        <taxon>Muscomorpha</taxon>
        <taxon>Tephritoidea</taxon>
        <taxon>Tephritidae</taxon>
        <taxon>Bactrocera</taxon>
        <taxon>Bactrocera</taxon>
    </lineage>
</organism>
<keyword evidence="1" id="KW-0695">RNA-directed DNA polymerase</keyword>